<evidence type="ECO:0000313" key="6">
    <source>
        <dbReference type="Proteomes" id="UP000192927"/>
    </source>
</evidence>
<dbReference type="EMBL" id="FWEW01003840">
    <property type="protein sequence ID" value="SLM41345.1"/>
    <property type="molecule type" value="Genomic_DNA"/>
</dbReference>
<dbReference type="InterPro" id="IPR034737">
    <property type="entry name" value="TCTP"/>
</dbReference>
<protein>
    <recommendedName>
        <fullName evidence="1">Translationally-controlled tumor protein homolog</fullName>
    </recommendedName>
</protein>
<keyword evidence="6" id="KW-1185">Reference proteome</keyword>
<sequence length="179" mass="20250">MIIYKDIVSGDEIISDTWSLKEIDDAVYEIDCKKVTKGMDNIDIGANPSAEEQEETLEEGAKQVIDVVDAFRLNYLGDEATGSRAFGTKKDYMGQLKTYMKKVTEKMKEAGADDAQVKAFQSGAQNYYTKKIAPNFKDFDFYLGESMDTDGMVVLLNYREDGMTPYITIWKYGLTEMKV</sequence>
<dbReference type="InterPro" id="IPR018105">
    <property type="entry name" value="Translational_control_tumour_p"/>
</dbReference>
<organism evidence="5 6">
    <name type="scientific">Lasallia pustulata</name>
    <dbReference type="NCBI Taxonomy" id="136370"/>
    <lineage>
        <taxon>Eukaryota</taxon>
        <taxon>Fungi</taxon>
        <taxon>Dikarya</taxon>
        <taxon>Ascomycota</taxon>
        <taxon>Pezizomycotina</taxon>
        <taxon>Lecanoromycetes</taxon>
        <taxon>OSLEUM clade</taxon>
        <taxon>Umbilicariomycetidae</taxon>
        <taxon>Umbilicariales</taxon>
        <taxon>Umbilicariaceae</taxon>
        <taxon>Lasallia</taxon>
    </lineage>
</organism>
<evidence type="ECO:0000256" key="2">
    <source>
        <dbReference type="PROSITE-ProRule" id="PRU01133"/>
    </source>
</evidence>
<dbReference type="OrthoDB" id="10248936at2759"/>
<dbReference type="EMBL" id="VXIT01000025">
    <property type="protein sequence ID" value="KAA6406596.1"/>
    <property type="molecule type" value="Genomic_DNA"/>
</dbReference>
<dbReference type="PROSITE" id="PS01002">
    <property type="entry name" value="TCTP_1"/>
    <property type="match status" value="1"/>
</dbReference>
<dbReference type="InterPro" id="IPR011323">
    <property type="entry name" value="Mss4/transl-control_tumour"/>
</dbReference>
<dbReference type="PRINTS" id="PR01653">
    <property type="entry name" value="TCTPROTEIN"/>
</dbReference>
<evidence type="ECO:0000259" key="3">
    <source>
        <dbReference type="PROSITE" id="PS51797"/>
    </source>
</evidence>
<gene>
    <name evidence="4" type="ORF">FRX48_09651</name>
</gene>
<feature type="domain" description="TCTP" evidence="3">
    <location>
        <begin position="1"/>
        <end position="179"/>
    </location>
</feature>
<proteinExistence type="inferred from homology"/>
<dbReference type="PANTHER" id="PTHR11991:SF0">
    <property type="entry name" value="TRANSLATIONALLY-CONTROLLED TUMOR PROTEIN"/>
    <property type="match status" value="1"/>
</dbReference>
<evidence type="ECO:0000256" key="1">
    <source>
        <dbReference type="ARBA" id="ARBA00014759"/>
    </source>
</evidence>
<evidence type="ECO:0000313" key="4">
    <source>
        <dbReference type="EMBL" id="KAA6406596.1"/>
    </source>
</evidence>
<dbReference type="PROSITE" id="PS51797">
    <property type="entry name" value="TCTP_3"/>
    <property type="match status" value="1"/>
</dbReference>
<comment type="similarity">
    <text evidence="2">Belongs to the TCTP family.</text>
</comment>
<evidence type="ECO:0000313" key="7">
    <source>
        <dbReference type="Proteomes" id="UP000324767"/>
    </source>
</evidence>
<dbReference type="PANTHER" id="PTHR11991">
    <property type="entry name" value="TRANSLATIONALLY CONTROLLED TUMOR PROTEIN-RELATED"/>
    <property type="match status" value="1"/>
</dbReference>
<dbReference type="AlphaFoldDB" id="A0A1W5DED8"/>
<dbReference type="InterPro" id="IPR018103">
    <property type="entry name" value="Translation_control_tumour_CS"/>
</dbReference>
<reference evidence="5" key="1">
    <citation type="submission" date="2017-03" db="EMBL/GenBank/DDBJ databases">
        <authorList>
            <person name="Afonso C.L."/>
            <person name="Miller P.J."/>
            <person name="Scott M.A."/>
            <person name="Spackman E."/>
            <person name="Goraichik I."/>
            <person name="Dimitrov K.M."/>
            <person name="Suarez D.L."/>
            <person name="Swayne D.E."/>
        </authorList>
    </citation>
    <scope>NUCLEOTIDE SEQUENCE [LARGE SCALE GENOMIC DNA]</scope>
</reference>
<reference evidence="6" key="2">
    <citation type="submission" date="2017-03" db="EMBL/GenBank/DDBJ databases">
        <authorList>
            <person name="Sharma R."/>
            <person name="Thines M."/>
        </authorList>
    </citation>
    <scope>NUCLEOTIDE SEQUENCE [LARGE SCALE GENOMIC DNA]</scope>
</reference>
<dbReference type="GO" id="GO:0005737">
    <property type="term" value="C:cytoplasm"/>
    <property type="evidence" value="ECO:0007669"/>
    <property type="project" value="TreeGrafter"/>
</dbReference>
<dbReference type="Pfam" id="PF00838">
    <property type="entry name" value="TCTP"/>
    <property type="match status" value="1"/>
</dbReference>
<dbReference type="InterPro" id="IPR011057">
    <property type="entry name" value="Mss4-like_sf"/>
</dbReference>
<dbReference type="SUPFAM" id="SSF51316">
    <property type="entry name" value="Mss4-like"/>
    <property type="match status" value="1"/>
</dbReference>
<accession>A0A1W5DED8</accession>
<reference evidence="4 7" key="3">
    <citation type="submission" date="2019-09" db="EMBL/GenBank/DDBJ databases">
        <title>The hologenome of the rock-dwelling lichen Lasallia pustulata.</title>
        <authorList>
            <person name="Greshake Tzovaras B."/>
            <person name="Segers F."/>
            <person name="Bicker A."/>
            <person name="Dal Grande F."/>
            <person name="Otte J."/>
            <person name="Hankeln T."/>
            <person name="Schmitt I."/>
            <person name="Ebersberger I."/>
        </authorList>
    </citation>
    <scope>NUCLEOTIDE SEQUENCE [LARGE SCALE GENOMIC DNA]</scope>
    <source>
        <strain evidence="4">A1-1</strain>
    </source>
</reference>
<dbReference type="FunFam" id="2.170.150.10:FF:000002">
    <property type="entry name" value="Translationally-controlled tumor protein homolog"/>
    <property type="match status" value="1"/>
</dbReference>
<dbReference type="GO" id="GO:0005509">
    <property type="term" value="F:calcium ion binding"/>
    <property type="evidence" value="ECO:0007669"/>
    <property type="project" value="TreeGrafter"/>
</dbReference>
<dbReference type="Proteomes" id="UP000192927">
    <property type="component" value="Unassembled WGS sequence"/>
</dbReference>
<evidence type="ECO:0000313" key="5">
    <source>
        <dbReference type="EMBL" id="SLM41345.1"/>
    </source>
</evidence>
<dbReference type="Gene3D" id="2.170.150.10">
    <property type="entry name" value="Metal Binding Protein, Guanine Nucleotide Exchange Factor, Chain A"/>
    <property type="match status" value="1"/>
</dbReference>
<dbReference type="Proteomes" id="UP000324767">
    <property type="component" value="Unassembled WGS sequence"/>
</dbReference>
<name>A0A1W5DED8_9LECA</name>